<dbReference type="OrthoDB" id="4959782at2"/>
<dbReference type="InterPro" id="IPR045229">
    <property type="entry name" value="TPP_enz"/>
</dbReference>
<dbReference type="AlphaFoldDB" id="A0A3L8NYP8"/>
<dbReference type="InterPro" id="IPR012000">
    <property type="entry name" value="Thiamin_PyroP_enz_cen_dom"/>
</dbReference>
<comment type="similarity">
    <text evidence="1 3">Belongs to the TPP enzyme family.</text>
</comment>
<feature type="domain" description="Thiamine pyrophosphate enzyme TPP-binding" evidence="5">
    <location>
        <begin position="381"/>
        <end position="520"/>
    </location>
</feature>
<comment type="caution">
    <text evidence="7">The sequence shown here is derived from an EMBL/GenBank/DDBJ whole genome shotgun (WGS) entry which is preliminary data.</text>
</comment>
<dbReference type="GO" id="GO:0030976">
    <property type="term" value="F:thiamine pyrophosphate binding"/>
    <property type="evidence" value="ECO:0007669"/>
    <property type="project" value="InterPro"/>
</dbReference>
<dbReference type="InterPro" id="IPR011766">
    <property type="entry name" value="TPP_enzyme_TPP-bd"/>
</dbReference>
<keyword evidence="2 3" id="KW-0786">Thiamine pyrophosphate</keyword>
<name>A0A3L8NYP8_9ACTN</name>
<dbReference type="Pfam" id="PF00205">
    <property type="entry name" value="TPP_enzyme_M"/>
    <property type="match status" value="1"/>
</dbReference>
<dbReference type="CDD" id="cd07035">
    <property type="entry name" value="TPP_PYR_POX_like"/>
    <property type="match status" value="1"/>
</dbReference>
<evidence type="ECO:0000256" key="3">
    <source>
        <dbReference type="RuleBase" id="RU362132"/>
    </source>
</evidence>
<dbReference type="Pfam" id="PF02775">
    <property type="entry name" value="TPP_enzyme_C"/>
    <property type="match status" value="1"/>
</dbReference>
<dbReference type="GO" id="GO:0050660">
    <property type="term" value="F:flavin adenine dinucleotide binding"/>
    <property type="evidence" value="ECO:0007669"/>
    <property type="project" value="TreeGrafter"/>
</dbReference>
<evidence type="ECO:0000259" key="4">
    <source>
        <dbReference type="Pfam" id="PF00205"/>
    </source>
</evidence>
<dbReference type="PANTHER" id="PTHR18968">
    <property type="entry name" value="THIAMINE PYROPHOSPHATE ENZYMES"/>
    <property type="match status" value="1"/>
</dbReference>
<dbReference type="Proteomes" id="UP000281708">
    <property type="component" value="Unassembled WGS sequence"/>
</dbReference>
<feature type="domain" description="Thiamine pyrophosphate enzyme N-terminal TPP-binding" evidence="6">
    <location>
        <begin position="1"/>
        <end position="107"/>
    </location>
</feature>
<evidence type="ECO:0000256" key="1">
    <source>
        <dbReference type="ARBA" id="ARBA00007812"/>
    </source>
</evidence>
<dbReference type="InterPro" id="IPR029061">
    <property type="entry name" value="THDP-binding"/>
</dbReference>
<dbReference type="EMBL" id="RDBE01000010">
    <property type="protein sequence ID" value="RLV47693.1"/>
    <property type="molecule type" value="Genomic_DNA"/>
</dbReference>
<dbReference type="Gene3D" id="3.40.50.1220">
    <property type="entry name" value="TPP-binding domain"/>
    <property type="match status" value="1"/>
</dbReference>
<dbReference type="Gene3D" id="3.40.50.970">
    <property type="match status" value="2"/>
</dbReference>
<evidence type="ECO:0000259" key="5">
    <source>
        <dbReference type="Pfam" id="PF02775"/>
    </source>
</evidence>
<dbReference type="InterPro" id="IPR029035">
    <property type="entry name" value="DHS-like_NAD/FAD-binding_dom"/>
</dbReference>
<dbReference type="GO" id="GO:0003984">
    <property type="term" value="F:acetolactate synthase activity"/>
    <property type="evidence" value="ECO:0007669"/>
    <property type="project" value="TreeGrafter"/>
</dbReference>
<accession>A0A3L8NYP8</accession>
<dbReference type="Pfam" id="PF02776">
    <property type="entry name" value="TPP_enzyme_N"/>
    <property type="match status" value="1"/>
</dbReference>
<feature type="domain" description="Thiamine pyrophosphate enzyme central" evidence="4">
    <location>
        <begin position="185"/>
        <end position="321"/>
    </location>
</feature>
<keyword evidence="8" id="KW-1185">Reference proteome</keyword>
<dbReference type="SUPFAM" id="SSF52518">
    <property type="entry name" value="Thiamin diphosphate-binding fold (THDP-binding)"/>
    <property type="match status" value="2"/>
</dbReference>
<sequence>MRLSEVVVEVLRDEGVDRVFGNPGTTELPLVDSLVGADALPYTLGVHEGPLVAMADGYARATRRTSFVNLHVAAGTANGLIGMLNAMRSRIPLVVVAGQQDSRHLVQEPMLAGDLVGLAAAACKHAEEARRAQDVPTMLRRAFRAAATPPCGPVFVSVPMDLMEEDVEGIPPGSVLEPGEPALDLDRAVQLLREAQRPAIVAGDGIGRSGGVDAAVRLVESLGAVVYGAPMYDQLDFPLDHPAYAGMLVPENERIRAVLDRHDVVLLAGLRAFVPHHYSDPPAVGPGTRLLQIDEDPATVGRTYPVEVGLVGAVGPVLAGLAEAFSATSREYAPVPPAPLASETGRLSPRAAAGALAAGLPEGAVLVEESITTGLLLRERLRLREPGSFQHTVGGGLGWGIGAAVGVALGRPDRPVVAALGDGCAMFGLQGLWTAAREGTSTTFVVFANGEYRTLKQTLTTMRGGEQEKFVGMDLEPPRVAWTDLSAALGVPGVVAESTDHLTALVGRAGHGDGPLLIEVPVTPYEGPAPASS</sequence>
<dbReference type="RefSeq" id="WP_121807200.1">
    <property type="nucleotide sequence ID" value="NZ_RDBE01000010.1"/>
</dbReference>
<gene>
    <name evidence="7" type="ORF">D9V37_16195</name>
</gene>
<dbReference type="SUPFAM" id="SSF52467">
    <property type="entry name" value="DHS-like NAD/FAD-binding domain"/>
    <property type="match status" value="1"/>
</dbReference>
<organism evidence="7 8">
    <name type="scientific">Nocardioides mangrovicus</name>
    <dbReference type="NCBI Taxonomy" id="2478913"/>
    <lineage>
        <taxon>Bacteria</taxon>
        <taxon>Bacillati</taxon>
        <taxon>Actinomycetota</taxon>
        <taxon>Actinomycetes</taxon>
        <taxon>Propionibacteriales</taxon>
        <taxon>Nocardioidaceae</taxon>
        <taxon>Nocardioides</taxon>
    </lineage>
</organism>
<evidence type="ECO:0000259" key="6">
    <source>
        <dbReference type="Pfam" id="PF02776"/>
    </source>
</evidence>
<dbReference type="GO" id="GO:0000287">
    <property type="term" value="F:magnesium ion binding"/>
    <property type="evidence" value="ECO:0007669"/>
    <property type="project" value="InterPro"/>
</dbReference>
<evidence type="ECO:0000313" key="7">
    <source>
        <dbReference type="EMBL" id="RLV47693.1"/>
    </source>
</evidence>
<dbReference type="CDD" id="cd02002">
    <property type="entry name" value="TPP_BFDC"/>
    <property type="match status" value="1"/>
</dbReference>
<dbReference type="PANTHER" id="PTHR18968:SF133">
    <property type="entry name" value="BENZOYLFORMATE DECARBOXYLASE"/>
    <property type="match status" value="1"/>
</dbReference>
<reference evidence="7 8" key="1">
    <citation type="submission" date="2018-10" db="EMBL/GenBank/DDBJ databases">
        <title>Marmoricola sp. 4Q3S-7 whole genome shotgun sequence.</title>
        <authorList>
            <person name="Li F."/>
        </authorList>
    </citation>
    <scope>NUCLEOTIDE SEQUENCE [LARGE SCALE GENOMIC DNA]</scope>
    <source>
        <strain evidence="7 8">4Q3S-7</strain>
    </source>
</reference>
<proteinExistence type="inferred from homology"/>
<evidence type="ECO:0000256" key="2">
    <source>
        <dbReference type="ARBA" id="ARBA00023052"/>
    </source>
</evidence>
<evidence type="ECO:0000313" key="8">
    <source>
        <dbReference type="Proteomes" id="UP000281708"/>
    </source>
</evidence>
<protein>
    <submittedName>
        <fullName evidence="7">Thiamine pyrophosphate-binding protein</fullName>
    </submittedName>
</protein>
<dbReference type="InterPro" id="IPR012001">
    <property type="entry name" value="Thiamin_PyroP_enz_TPP-bd_dom"/>
</dbReference>